<reference evidence="6 8" key="1">
    <citation type="journal article" date="2018" name="Gigascience">
        <title>Genomes of trombidid mites reveal novel predicted allergens and laterally-transferred genes associated with secondary metabolism.</title>
        <authorList>
            <person name="Dong X."/>
            <person name="Chaisiri K."/>
            <person name="Xia D."/>
            <person name="Armstrong S.D."/>
            <person name="Fang Y."/>
            <person name="Donnelly M.J."/>
            <person name="Kadowaki T."/>
            <person name="McGarry J.W."/>
            <person name="Darby A.C."/>
            <person name="Makepeace B.L."/>
        </authorList>
    </citation>
    <scope>NUCLEOTIDE SEQUENCE [LARGE SCALE GENOMIC DNA]</scope>
    <source>
        <strain evidence="6">UoL-WK</strain>
    </source>
</reference>
<dbReference type="Proteomes" id="UP000285301">
    <property type="component" value="Unassembled WGS sequence"/>
</dbReference>
<evidence type="ECO:0000259" key="5">
    <source>
        <dbReference type="Pfam" id="PF01094"/>
    </source>
</evidence>
<evidence type="ECO:0000256" key="4">
    <source>
        <dbReference type="ARBA" id="ARBA00023136"/>
    </source>
</evidence>
<dbReference type="InterPro" id="IPR028082">
    <property type="entry name" value="Peripla_BP_I"/>
</dbReference>
<reference evidence="6" key="2">
    <citation type="submission" date="2018-11" db="EMBL/GenBank/DDBJ databases">
        <title>Trombidioid mite genomics.</title>
        <authorList>
            <person name="Dong X."/>
        </authorList>
    </citation>
    <scope>NUCLEOTIDE SEQUENCE</scope>
    <source>
        <strain evidence="6">UoL-WK</strain>
    </source>
</reference>
<evidence type="ECO:0000313" key="7">
    <source>
        <dbReference type="EMBL" id="RWS00670.1"/>
    </source>
</evidence>
<evidence type="ECO:0000313" key="6">
    <source>
        <dbReference type="EMBL" id="RWS00370.1"/>
    </source>
</evidence>
<evidence type="ECO:0000256" key="1">
    <source>
        <dbReference type="ARBA" id="ARBA00004370"/>
    </source>
</evidence>
<protein>
    <submittedName>
        <fullName evidence="6">Ionotropic glutamate receptor 9-like protein</fullName>
    </submittedName>
</protein>
<gene>
    <name evidence="7" type="ORF">B4U79_18643</name>
    <name evidence="6" type="ORF">B4U79_18679</name>
</gene>
<dbReference type="Pfam" id="PF01094">
    <property type="entry name" value="ANF_receptor"/>
    <property type="match status" value="1"/>
</dbReference>
<dbReference type="EMBL" id="NCKU01010795">
    <property type="protein sequence ID" value="RWS00670.1"/>
    <property type="molecule type" value="Genomic_DNA"/>
</dbReference>
<feature type="non-terminal residue" evidence="6">
    <location>
        <position position="1"/>
    </location>
</feature>
<keyword evidence="2" id="KW-0812">Transmembrane</keyword>
<evidence type="ECO:0000256" key="3">
    <source>
        <dbReference type="ARBA" id="ARBA00022989"/>
    </source>
</evidence>
<accession>A0A3S3ND64</accession>
<dbReference type="InterPro" id="IPR001828">
    <property type="entry name" value="ANF_lig-bd_rcpt"/>
</dbReference>
<dbReference type="Gene3D" id="3.40.190.10">
    <property type="entry name" value="Periplasmic binding protein-like II"/>
    <property type="match status" value="1"/>
</dbReference>
<keyword evidence="3" id="KW-1133">Transmembrane helix</keyword>
<dbReference type="AlphaFoldDB" id="A0A3S3ND64"/>
<evidence type="ECO:0000313" key="8">
    <source>
        <dbReference type="Proteomes" id="UP000285301"/>
    </source>
</evidence>
<evidence type="ECO:0000256" key="2">
    <source>
        <dbReference type="ARBA" id="ARBA00022692"/>
    </source>
</evidence>
<feature type="domain" description="Receptor ligand binding region" evidence="5">
    <location>
        <begin position="21"/>
        <end position="133"/>
    </location>
</feature>
<dbReference type="GO" id="GO:0016020">
    <property type="term" value="C:membrane"/>
    <property type="evidence" value="ECO:0007669"/>
    <property type="project" value="UniProtKB-SubCell"/>
</dbReference>
<comment type="caution">
    <text evidence="6">The sequence shown here is derived from an EMBL/GenBank/DDBJ whole genome shotgun (WGS) entry which is preliminary data.</text>
</comment>
<keyword evidence="8" id="KW-1185">Reference proteome</keyword>
<dbReference type="SUPFAM" id="SSF53822">
    <property type="entry name" value="Periplasmic binding protein-like I"/>
    <property type="match status" value="1"/>
</dbReference>
<proteinExistence type="predicted"/>
<keyword evidence="4" id="KW-0472">Membrane</keyword>
<dbReference type="EMBL" id="NCKU01011644">
    <property type="protein sequence ID" value="RWS00370.1"/>
    <property type="molecule type" value="Genomic_DNA"/>
</dbReference>
<dbReference type="OrthoDB" id="5984008at2759"/>
<keyword evidence="6" id="KW-0675">Receptor</keyword>
<dbReference type="GO" id="GO:0015276">
    <property type="term" value="F:ligand-gated monoatomic ion channel activity"/>
    <property type="evidence" value="ECO:0007669"/>
    <property type="project" value="InterPro"/>
</dbReference>
<sequence length="220" mass="25701">DAHTFDLTEFAAEEGRQRSISAFTMLDPKGQQLPYTTRDFLTKPDVKEEKKPLPLKIALIYDAVDLLAKAFDHINSQQKLFKPFMRCNLNETWSFGESIIKRMNMSRNKGFTGLYEFDEWGQRTNITLDVIHFRNTSYEKDAIWNSTGYYAINETEFKKKSMGDIKNIKFKVSTLIKEPYVMQTVDADGNIKYEGFCIDLLDRMKKDEENIDTNQKRQTT</sequence>
<comment type="subcellular location">
    <subcellularLocation>
        <location evidence="1">Membrane</location>
    </subcellularLocation>
</comment>
<dbReference type="Gene3D" id="3.40.50.2300">
    <property type="match status" value="2"/>
</dbReference>
<name>A0A3S3ND64_9ACAR</name>
<organism evidence="6 8">
    <name type="scientific">Dinothrombium tinctorium</name>
    <dbReference type="NCBI Taxonomy" id="1965070"/>
    <lineage>
        <taxon>Eukaryota</taxon>
        <taxon>Metazoa</taxon>
        <taxon>Ecdysozoa</taxon>
        <taxon>Arthropoda</taxon>
        <taxon>Chelicerata</taxon>
        <taxon>Arachnida</taxon>
        <taxon>Acari</taxon>
        <taxon>Acariformes</taxon>
        <taxon>Trombidiformes</taxon>
        <taxon>Prostigmata</taxon>
        <taxon>Anystina</taxon>
        <taxon>Parasitengona</taxon>
        <taxon>Trombidioidea</taxon>
        <taxon>Trombidiidae</taxon>
        <taxon>Dinothrombium</taxon>
    </lineage>
</organism>